<feature type="signal peptide" evidence="1">
    <location>
        <begin position="1"/>
        <end position="18"/>
    </location>
</feature>
<name>A0A086A0K9_9FLAO</name>
<organism evidence="2 3">
    <name type="scientific">Chryseobacterium soli</name>
    <dbReference type="NCBI Taxonomy" id="445961"/>
    <lineage>
        <taxon>Bacteria</taxon>
        <taxon>Pseudomonadati</taxon>
        <taxon>Bacteroidota</taxon>
        <taxon>Flavobacteriia</taxon>
        <taxon>Flavobacteriales</taxon>
        <taxon>Weeksellaceae</taxon>
        <taxon>Chryseobacterium group</taxon>
        <taxon>Chryseobacterium</taxon>
    </lineage>
</organism>
<dbReference type="AlphaFoldDB" id="A0A086A0K9"/>
<dbReference type="EMBL" id="JPRH01000012">
    <property type="protein sequence ID" value="KFF10223.1"/>
    <property type="molecule type" value="Genomic_DNA"/>
</dbReference>
<keyword evidence="3" id="KW-1185">Reference proteome</keyword>
<keyword evidence="1" id="KW-0732">Signal</keyword>
<evidence type="ECO:0000256" key="1">
    <source>
        <dbReference type="SAM" id="SignalP"/>
    </source>
</evidence>
<dbReference type="RefSeq" id="WP_034715000.1">
    <property type="nucleotide sequence ID" value="NZ_JPRH01000012.1"/>
</dbReference>
<evidence type="ECO:0000313" key="2">
    <source>
        <dbReference type="EMBL" id="KFF10223.1"/>
    </source>
</evidence>
<comment type="caution">
    <text evidence="2">The sequence shown here is derived from an EMBL/GenBank/DDBJ whole genome shotgun (WGS) entry which is preliminary data.</text>
</comment>
<gene>
    <name evidence="2" type="ORF">IW15_20865</name>
</gene>
<dbReference type="OrthoDB" id="1271033at2"/>
<protein>
    <submittedName>
        <fullName evidence="2">Uncharacterized protein</fullName>
    </submittedName>
</protein>
<feature type="chain" id="PRO_5001801915" evidence="1">
    <location>
        <begin position="19"/>
        <end position="149"/>
    </location>
</feature>
<sequence length="149" mass="15804">MKNVILKVIAFTGLSALAVSCSSNDELLVESQPSAQSVVSKEALKTKTYKIRYGLLSKSGTKLLSGNYDVGSFIATDTTTGVAYDTYYSGGFQSLPQYYGGIPAGTYVFSAMQGQGGWIGYGSVSAVVSDAQVDADGYVTVYIPITWEE</sequence>
<dbReference type="PROSITE" id="PS51257">
    <property type="entry name" value="PROKAR_LIPOPROTEIN"/>
    <property type="match status" value="1"/>
</dbReference>
<accession>A0A086A0K9</accession>
<reference evidence="2 3" key="1">
    <citation type="submission" date="2014-07" db="EMBL/GenBank/DDBJ databases">
        <title>Genome of Chryseobacterium soli DSM 19298.</title>
        <authorList>
            <person name="Stropko S.J."/>
            <person name="Pipes S.E."/>
            <person name="Newman J."/>
        </authorList>
    </citation>
    <scope>NUCLEOTIDE SEQUENCE [LARGE SCALE GENOMIC DNA]</scope>
    <source>
        <strain evidence="2 3">DSM 19298</strain>
    </source>
</reference>
<dbReference type="eggNOG" id="ENOG50339HM">
    <property type="taxonomic scope" value="Bacteria"/>
</dbReference>
<dbReference type="Proteomes" id="UP000028705">
    <property type="component" value="Unassembled WGS sequence"/>
</dbReference>
<evidence type="ECO:0000313" key="3">
    <source>
        <dbReference type="Proteomes" id="UP000028705"/>
    </source>
</evidence>
<proteinExistence type="predicted"/>